<reference evidence="3" key="1">
    <citation type="journal article" date="2019" name="Int. J. Syst. Evol. Microbiol.">
        <title>The Global Catalogue of Microorganisms (GCM) 10K type strain sequencing project: providing services to taxonomists for standard genome sequencing and annotation.</title>
        <authorList>
            <consortium name="The Broad Institute Genomics Platform"/>
            <consortium name="The Broad Institute Genome Sequencing Center for Infectious Disease"/>
            <person name="Wu L."/>
            <person name="Ma J."/>
        </authorList>
    </citation>
    <scope>NUCLEOTIDE SEQUENCE [LARGE SCALE GENOMIC DNA]</scope>
    <source>
        <strain evidence="3">CGMCC 4.7283</strain>
    </source>
</reference>
<keyword evidence="1" id="KW-0175">Coiled coil</keyword>
<gene>
    <name evidence="2" type="ORF">ACFO5X_21095</name>
</gene>
<comment type="caution">
    <text evidence="2">The sequence shown here is derived from an EMBL/GenBank/DDBJ whole genome shotgun (WGS) entry which is preliminary data.</text>
</comment>
<dbReference type="RefSeq" id="WP_380720978.1">
    <property type="nucleotide sequence ID" value="NZ_JBHSGI010000032.1"/>
</dbReference>
<evidence type="ECO:0008006" key="4">
    <source>
        <dbReference type="Google" id="ProtNLM"/>
    </source>
</evidence>
<accession>A0ABV9KLY5</accession>
<proteinExistence type="predicted"/>
<protein>
    <recommendedName>
        <fullName evidence="4">Methyltransferase FkbM domain-containing protein</fullName>
    </recommendedName>
</protein>
<sequence length="289" mass="30727">MSFPAGPDGMPAHLLHIGAGDGDGVTAWQAAGVTRFTLVEADPDTARALSARLRGTPGVQVITGAVSADLTPRPFRRCNLPGLNSFRAPEGLEALFPGLRVLDDSPVTPLDPVALVRELELGDSAALLIEAPGEALGILQALQAAGLLDRFATIRLQEGRETLYAGAPPAEAIRNWLEDNDFMALLETDSDDPDRPHLSAARTAALVRLRAERDAALSAMEVLRAELDEIRTVAGERAERLAGLERDRDTARAEAAAATQRLTLARAELERAEEQVGLIRELLTAGEAG</sequence>
<organism evidence="2 3">
    <name type="scientific">Seohaeicola nanhaiensis</name>
    <dbReference type="NCBI Taxonomy" id="1387282"/>
    <lineage>
        <taxon>Bacteria</taxon>
        <taxon>Pseudomonadati</taxon>
        <taxon>Pseudomonadota</taxon>
        <taxon>Alphaproteobacteria</taxon>
        <taxon>Rhodobacterales</taxon>
        <taxon>Roseobacteraceae</taxon>
        <taxon>Seohaeicola</taxon>
    </lineage>
</organism>
<evidence type="ECO:0000313" key="2">
    <source>
        <dbReference type="EMBL" id="MFC4671059.1"/>
    </source>
</evidence>
<feature type="coiled-coil region" evidence="1">
    <location>
        <begin position="206"/>
        <end position="282"/>
    </location>
</feature>
<name>A0ABV9KLY5_9RHOB</name>
<evidence type="ECO:0000313" key="3">
    <source>
        <dbReference type="Proteomes" id="UP001595973"/>
    </source>
</evidence>
<evidence type="ECO:0000256" key="1">
    <source>
        <dbReference type="SAM" id="Coils"/>
    </source>
</evidence>
<keyword evidence="3" id="KW-1185">Reference proteome</keyword>
<dbReference type="Proteomes" id="UP001595973">
    <property type="component" value="Unassembled WGS sequence"/>
</dbReference>
<dbReference type="EMBL" id="JBHSGI010000032">
    <property type="protein sequence ID" value="MFC4671059.1"/>
    <property type="molecule type" value="Genomic_DNA"/>
</dbReference>